<dbReference type="EMBL" id="MFGO01000007">
    <property type="protein sequence ID" value="OGF41635.1"/>
    <property type="molecule type" value="Genomic_DNA"/>
</dbReference>
<name>A0A1F5TRS0_9BACT</name>
<dbReference type="Proteomes" id="UP000177579">
    <property type="component" value="Unassembled WGS sequence"/>
</dbReference>
<gene>
    <name evidence="1" type="ORF">A2531_06365</name>
</gene>
<organism evidence="1 2">
    <name type="scientific">Candidatus Falkowbacteria bacterium RIFOXYD2_FULL_34_120</name>
    <dbReference type="NCBI Taxonomy" id="1798007"/>
    <lineage>
        <taxon>Bacteria</taxon>
        <taxon>Candidatus Falkowiibacteriota</taxon>
    </lineage>
</organism>
<dbReference type="InterPro" id="IPR004951">
    <property type="entry name" value="DUF268_CAE_spp"/>
</dbReference>
<dbReference type="AlphaFoldDB" id="A0A1F5TRS0"/>
<dbReference type="SUPFAM" id="SSF53335">
    <property type="entry name" value="S-adenosyl-L-methionine-dependent methyltransferases"/>
    <property type="match status" value="1"/>
</dbReference>
<sequence>MSKIISFTIKILRKMNGLNDRVIIFLKSINNILLKNECRKFKDCLLVNKLKARTMPCSDRSLEYPWIIKNIDITGGRLLDVGSTSCDLFSNILPKKIEIHGINLNPQNPNNKNIKFKYGDIRQTDYENNYFDCITCISVLEHIGVGGRYNSGEDPEGDKKAMQEMRRILKPGGTLLLTIPYGAKDVLPINKLYNKERIKKLYEGYEILEQKFLKFYKKYGLWLEASEEEASKTDMMRDYWYALSFIKAKKHSNI</sequence>
<evidence type="ECO:0000313" key="2">
    <source>
        <dbReference type="Proteomes" id="UP000177579"/>
    </source>
</evidence>
<dbReference type="InterPro" id="IPR029063">
    <property type="entry name" value="SAM-dependent_MTases_sf"/>
</dbReference>
<dbReference type="CDD" id="cd02440">
    <property type="entry name" value="AdoMet_MTases"/>
    <property type="match status" value="1"/>
</dbReference>
<accession>A0A1F5TRS0</accession>
<proteinExistence type="predicted"/>
<protein>
    <recommendedName>
        <fullName evidence="3">Methyltransferase type 11 domain-containing protein</fullName>
    </recommendedName>
</protein>
<dbReference type="Gene3D" id="3.40.50.150">
    <property type="entry name" value="Vaccinia Virus protein VP39"/>
    <property type="match status" value="1"/>
</dbReference>
<evidence type="ECO:0000313" key="1">
    <source>
        <dbReference type="EMBL" id="OGF41635.1"/>
    </source>
</evidence>
<dbReference type="Pfam" id="PF03269">
    <property type="entry name" value="DUF268"/>
    <property type="match status" value="1"/>
</dbReference>
<comment type="caution">
    <text evidence="1">The sequence shown here is derived from an EMBL/GenBank/DDBJ whole genome shotgun (WGS) entry which is preliminary data.</text>
</comment>
<reference evidence="1 2" key="1">
    <citation type="journal article" date="2016" name="Nat. Commun.">
        <title>Thousands of microbial genomes shed light on interconnected biogeochemical processes in an aquifer system.</title>
        <authorList>
            <person name="Anantharaman K."/>
            <person name="Brown C.T."/>
            <person name="Hug L.A."/>
            <person name="Sharon I."/>
            <person name="Castelle C.J."/>
            <person name="Probst A.J."/>
            <person name="Thomas B.C."/>
            <person name="Singh A."/>
            <person name="Wilkins M.J."/>
            <person name="Karaoz U."/>
            <person name="Brodie E.L."/>
            <person name="Williams K.H."/>
            <person name="Hubbard S.S."/>
            <person name="Banfield J.F."/>
        </authorList>
    </citation>
    <scope>NUCLEOTIDE SEQUENCE [LARGE SCALE GENOMIC DNA]</scope>
</reference>
<evidence type="ECO:0008006" key="3">
    <source>
        <dbReference type="Google" id="ProtNLM"/>
    </source>
</evidence>